<dbReference type="Proteomes" id="UP000091956">
    <property type="component" value="Unassembled WGS sequence"/>
</dbReference>
<evidence type="ECO:0000313" key="2">
    <source>
        <dbReference type="EMBL" id="OBT99200.1"/>
    </source>
</evidence>
<accession>A0A1B8GTR5</accession>
<evidence type="ECO:0000256" key="1">
    <source>
        <dbReference type="SAM" id="SignalP"/>
    </source>
</evidence>
<evidence type="ECO:0000313" key="3">
    <source>
        <dbReference type="Proteomes" id="UP000091956"/>
    </source>
</evidence>
<feature type="chain" id="PRO_5008608989" evidence="1">
    <location>
        <begin position="19"/>
        <end position="123"/>
    </location>
</feature>
<dbReference type="EMBL" id="KV460213">
    <property type="protein sequence ID" value="OBT99200.1"/>
    <property type="molecule type" value="Genomic_DNA"/>
</dbReference>
<reference evidence="2 3" key="1">
    <citation type="submission" date="2016-03" db="EMBL/GenBank/DDBJ databases">
        <title>Comparative genomics of Pseudogymnoascus destructans, the fungus causing white-nose syndrome of bats.</title>
        <authorList>
            <person name="Palmer J.M."/>
            <person name="Drees K.P."/>
            <person name="Foster J.T."/>
            <person name="Lindner D.L."/>
        </authorList>
    </citation>
    <scope>NUCLEOTIDE SEQUENCE [LARGE SCALE GENOMIC DNA]</scope>
    <source>
        <strain evidence="2 3">UAMH 10579</strain>
    </source>
</reference>
<protein>
    <submittedName>
        <fullName evidence="2">Uncharacterized protein</fullName>
    </submittedName>
</protein>
<keyword evidence="1" id="KW-0732">Signal</keyword>
<dbReference type="AlphaFoldDB" id="A0A1B8GTR5"/>
<reference evidence="3" key="2">
    <citation type="journal article" date="2018" name="Nat. Commun.">
        <title>Extreme sensitivity to ultraviolet light in the fungal pathogen causing white-nose syndrome of bats.</title>
        <authorList>
            <person name="Palmer J.M."/>
            <person name="Drees K.P."/>
            <person name="Foster J.T."/>
            <person name="Lindner D.L."/>
        </authorList>
    </citation>
    <scope>NUCLEOTIDE SEQUENCE [LARGE SCALE GENOMIC DNA]</scope>
    <source>
        <strain evidence="3">UAMH 10579</strain>
    </source>
</reference>
<organism evidence="2 3">
    <name type="scientific">Pseudogymnoascus verrucosus</name>
    <dbReference type="NCBI Taxonomy" id="342668"/>
    <lineage>
        <taxon>Eukaryota</taxon>
        <taxon>Fungi</taxon>
        <taxon>Dikarya</taxon>
        <taxon>Ascomycota</taxon>
        <taxon>Pezizomycotina</taxon>
        <taxon>Leotiomycetes</taxon>
        <taxon>Thelebolales</taxon>
        <taxon>Thelebolaceae</taxon>
        <taxon>Pseudogymnoascus</taxon>
    </lineage>
</organism>
<feature type="signal peptide" evidence="1">
    <location>
        <begin position="1"/>
        <end position="18"/>
    </location>
</feature>
<proteinExistence type="predicted"/>
<name>A0A1B8GTR5_9PEZI</name>
<keyword evidence="3" id="KW-1185">Reference proteome</keyword>
<gene>
    <name evidence="2" type="ORF">VE01_02681</name>
</gene>
<sequence length="123" mass="11969">MQLINFTLAALLPLLALAQDTTVATTTSTATITRTIHVSQVSTVTLTSSSSIAPNTTSSYILPATAIAQNATTPIGTGTGGVVVPTSTDSGAKPSSSVGAAPVVSASNAGLLGFIAVAVAALL</sequence>
<dbReference type="GeneID" id="84234237"/>
<dbReference type="RefSeq" id="XP_059319923.1">
    <property type="nucleotide sequence ID" value="XM_059463463.1"/>
</dbReference>